<dbReference type="EC" id="2.7.1.-" evidence="11"/>
<evidence type="ECO:0000256" key="8">
    <source>
        <dbReference type="ARBA" id="ARBA00023098"/>
    </source>
</evidence>
<feature type="domain" description="DAGKc" evidence="12">
    <location>
        <begin position="1"/>
        <end position="130"/>
    </location>
</feature>
<keyword evidence="8 11" id="KW-0443">Lipid metabolism</keyword>
<dbReference type="InterPro" id="IPR017438">
    <property type="entry name" value="ATP-NAD_kinase_N"/>
</dbReference>
<dbReference type="InterPro" id="IPR050187">
    <property type="entry name" value="Lipid_Phosphate_FormReg"/>
</dbReference>
<dbReference type="RefSeq" id="WP_164650551.1">
    <property type="nucleotide sequence ID" value="NZ_CP047476.1"/>
</dbReference>
<dbReference type="GO" id="GO:0008654">
    <property type="term" value="P:phospholipid biosynthetic process"/>
    <property type="evidence" value="ECO:0007669"/>
    <property type="project" value="UniProtKB-UniRule"/>
</dbReference>
<keyword evidence="7 11" id="KW-0460">Magnesium</keyword>
<organism evidence="13 14">
    <name type="scientific">Vibrio astriarenae</name>
    <dbReference type="NCBI Taxonomy" id="1481923"/>
    <lineage>
        <taxon>Bacteria</taxon>
        <taxon>Pseudomonadati</taxon>
        <taxon>Pseudomonadota</taxon>
        <taxon>Gammaproteobacteria</taxon>
        <taxon>Vibrionales</taxon>
        <taxon>Vibrionaceae</taxon>
        <taxon>Vibrio</taxon>
    </lineage>
</organism>
<dbReference type="KEGG" id="vas:GT360_19195"/>
<keyword evidence="1 11" id="KW-0444">Lipid biosynthesis</keyword>
<dbReference type="SMART" id="SM00046">
    <property type="entry name" value="DAGKc"/>
    <property type="match status" value="1"/>
</dbReference>
<keyword evidence="5 11" id="KW-0418">Kinase</keyword>
<comment type="function">
    <text evidence="11">Probably phosphorylates lipids; the in vivo substrate is unknown.</text>
</comment>
<name>A0A7Z2T7E4_9VIBR</name>
<keyword evidence="3 11" id="KW-0479">Metal-binding</keyword>
<dbReference type="PANTHER" id="PTHR12358:SF106">
    <property type="entry name" value="LIPID KINASE YEGS"/>
    <property type="match status" value="1"/>
</dbReference>
<keyword evidence="14" id="KW-1185">Reference proteome</keyword>
<dbReference type="PROSITE" id="PS50146">
    <property type="entry name" value="DAGK"/>
    <property type="match status" value="1"/>
</dbReference>
<feature type="binding site" evidence="11">
    <location>
        <position position="37"/>
    </location>
    <ligand>
        <name>ATP</name>
        <dbReference type="ChEBI" id="CHEBI:30616"/>
    </ligand>
</feature>
<feature type="binding site" evidence="11">
    <location>
        <begin position="63"/>
        <end position="69"/>
    </location>
    <ligand>
        <name>ATP</name>
        <dbReference type="ChEBI" id="CHEBI:30616"/>
    </ligand>
</feature>
<dbReference type="AlphaFoldDB" id="A0A7Z2T7E4"/>
<evidence type="ECO:0000256" key="4">
    <source>
        <dbReference type="ARBA" id="ARBA00022741"/>
    </source>
</evidence>
<evidence type="ECO:0000256" key="7">
    <source>
        <dbReference type="ARBA" id="ARBA00022842"/>
    </source>
</evidence>
<dbReference type="NCBIfam" id="TIGR00147">
    <property type="entry name" value="YegS/Rv2252/BmrU family lipid kinase"/>
    <property type="match status" value="1"/>
</dbReference>
<dbReference type="GO" id="GO:0005524">
    <property type="term" value="F:ATP binding"/>
    <property type="evidence" value="ECO:0007669"/>
    <property type="project" value="UniProtKB-UniRule"/>
</dbReference>
<feature type="binding site" evidence="11">
    <location>
        <position position="214"/>
    </location>
    <ligand>
        <name>Mg(2+)</name>
        <dbReference type="ChEBI" id="CHEBI:18420"/>
    </ligand>
</feature>
<accession>A0A7Z2T7E4</accession>
<keyword evidence="9 11" id="KW-0594">Phospholipid biosynthesis</keyword>
<keyword evidence="2 11" id="KW-0808">Transferase</keyword>
<keyword evidence="10 11" id="KW-1208">Phospholipid metabolism</keyword>
<dbReference type="GO" id="GO:0001727">
    <property type="term" value="F:lipid kinase activity"/>
    <property type="evidence" value="ECO:0007669"/>
    <property type="project" value="UniProtKB-UniRule"/>
</dbReference>
<comment type="similarity">
    <text evidence="11">Belongs to the diacylglycerol/lipid kinase family. YegS lipid kinase subfamily.</text>
</comment>
<dbReference type="InterPro" id="IPR022433">
    <property type="entry name" value="Lip_kinase_YegS"/>
</dbReference>
<dbReference type="EMBL" id="CP047476">
    <property type="protein sequence ID" value="QIA65652.1"/>
    <property type="molecule type" value="Genomic_DNA"/>
</dbReference>
<feature type="binding site" evidence="11">
    <location>
        <position position="216"/>
    </location>
    <ligand>
        <name>Mg(2+)</name>
        <dbReference type="ChEBI" id="CHEBI:18420"/>
    </ligand>
</feature>
<comment type="cofactor">
    <cofactor evidence="11">
        <name>Mg(2+)</name>
        <dbReference type="ChEBI" id="CHEBI:18420"/>
    </cofactor>
    <cofactor evidence="11">
        <name>Ca(2+)</name>
        <dbReference type="ChEBI" id="CHEBI:29108"/>
    </cofactor>
    <text evidence="11">Binds 1 Mg(2+) ion per subunit. Ca(2+) may be able to substitute.</text>
</comment>
<dbReference type="PANTHER" id="PTHR12358">
    <property type="entry name" value="SPHINGOSINE KINASE"/>
    <property type="match status" value="1"/>
</dbReference>
<keyword evidence="6 11" id="KW-0067">ATP-binding</keyword>
<evidence type="ECO:0000256" key="11">
    <source>
        <dbReference type="HAMAP-Rule" id="MF_01377"/>
    </source>
</evidence>
<evidence type="ECO:0000313" key="14">
    <source>
        <dbReference type="Proteomes" id="UP000464262"/>
    </source>
</evidence>
<evidence type="ECO:0000313" key="13">
    <source>
        <dbReference type="EMBL" id="QIA65652.1"/>
    </source>
</evidence>
<dbReference type="Pfam" id="PF19279">
    <property type="entry name" value="YegS_C"/>
    <property type="match status" value="1"/>
</dbReference>
<dbReference type="SUPFAM" id="SSF111331">
    <property type="entry name" value="NAD kinase/diacylglycerol kinase-like"/>
    <property type="match status" value="1"/>
</dbReference>
<dbReference type="InterPro" id="IPR005218">
    <property type="entry name" value="Diacylglycerol/lipid_kinase"/>
</dbReference>
<dbReference type="Pfam" id="PF00781">
    <property type="entry name" value="DAGK_cat"/>
    <property type="match status" value="1"/>
</dbReference>
<dbReference type="InterPro" id="IPR045540">
    <property type="entry name" value="YegS/DAGK_C"/>
</dbReference>
<reference evidence="13 14" key="1">
    <citation type="submission" date="2020-01" db="EMBL/GenBank/DDBJ databases">
        <title>Whole genome and functional gene identification of agarase of Vibrio HN897.</title>
        <authorList>
            <person name="Liu Y."/>
            <person name="Zhao Z."/>
        </authorList>
    </citation>
    <scope>NUCLEOTIDE SEQUENCE [LARGE SCALE GENOMIC DNA]</scope>
    <source>
        <strain evidence="13 14">HN897</strain>
    </source>
</reference>
<evidence type="ECO:0000256" key="9">
    <source>
        <dbReference type="ARBA" id="ARBA00023209"/>
    </source>
</evidence>
<dbReference type="InterPro" id="IPR001206">
    <property type="entry name" value="Diacylglycerol_kinase_cat_dom"/>
</dbReference>
<dbReference type="InterPro" id="IPR016064">
    <property type="entry name" value="NAD/diacylglycerol_kinase_sf"/>
</dbReference>
<evidence type="ECO:0000256" key="10">
    <source>
        <dbReference type="ARBA" id="ARBA00023264"/>
    </source>
</evidence>
<dbReference type="GO" id="GO:0005737">
    <property type="term" value="C:cytoplasm"/>
    <property type="evidence" value="ECO:0007669"/>
    <property type="project" value="UniProtKB-SubCell"/>
</dbReference>
<feature type="binding site" evidence="11">
    <location>
        <position position="92"/>
    </location>
    <ligand>
        <name>ATP</name>
        <dbReference type="ChEBI" id="CHEBI:30616"/>
    </ligand>
</feature>
<protein>
    <recommendedName>
        <fullName evidence="11">Probable lipid kinase YegS-like</fullName>
        <ecNumber evidence="11">2.7.1.-</ecNumber>
    </recommendedName>
</protein>
<keyword evidence="4 11" id="KW-0547">Nucleotide-binding</keyword>
<dbReference type="HAMAP" id="MF_01377">
    <property type="entry name" value="YegS"/>
    <property type="match status" value="1"/>
</dbReference>
<comment type="subcellular location">
    <subcellularLocation>
        <location evidence="11">Cytoplasm</location>
    </subcellularLocation>
</comment>
<evidence type="ECO:0000256" key="5">
    <source>
        <dbReference type="ARBA" id="ARBA00022777"/>
    </source>
</evidence>
<sequence length="302" mass="32599">MNNLRAILNGKKAGQAELRNAIFSAREQGVDVEVRVTWESADMLRLVSEAIADGIQRIAVAGGDGSVNEAVTALCQFPKSKRPELAILPMGTANDFAKACEIPSDIDKALVLALTGQAYWVDSIKANERCVMNVASAGFGAQVTVETPVELKNFLGGGAYTLTGLVKALQFQPYNGTLLSERGSWSGDVLVGAFCNGRFAGGGQPLAPNAYINDGLMDISLVKHFPPLALPQVVEELKRFDSEGEYVIHGQTKWTEVDFPQILPINLDGEPYQSQKVRFEIQPESIHLVLPENCPCLLLQAG</sequence>
<gene>
    <name evidence="13" type="primary">yegS</name>
    <name evidence="13" type="ORF">GT360_19195</name>
</gene>
<comment type="caution">
    <text evidence="11">Lacks conserved residue(s) required for the propagation of feature annotation.</text>
</comment>
<feature type="active site" description="Proton acceptor" evidence="11">
    <location>
        <position position="270"/>
    </location>
</feature>
<dbReference type="GO" id="GO:0005886">
    <property type="term" value="C:plasma membrane"/>
    <property type="evidence" value="ECO:0007669"/>
    <property type="project" value="TreeGrafter"/>
</dbReference>
<evidence type="ECO:0000259" key="12">
    <source>
        <dbReference type="PROSITE" id="PS50146"/>
    </source>
</evidence>
<dbReference type="Gene3D" id="3.40.50.10330">
    <property type="entry name" value="Probable inorganic polyphosphate/atp-NAD kinase, domain 1"/>
    <property type="match status" value="1"/>
</dbReference>
<evidence type="ECO:0000256" key="1">
    <source>
        <dbReference type="ARBA" id="ARBA00022516"/>
    </source>
</evidence>
<dbReference type="GO" id="GO:0000287">
    <property type="term" value="F:magnesium ion binding"/>
    <property type="evidence" value="ECO:0007669"/>
    <property type="project" value="UniProtKB-UniRule"/>
</dbReference>
<dbReference type="Proteomes" id="UP000464262">
    <property type="component" value="Chromosome 2"/>
</dbReference>
<proteinExistence type="inferred from homology"/>
<evidence type="ECO:0000256" key="3">
    <source>
        <dbReference type="ARBA" id="ARBA00022723"/>
    </source>
</evidence>
<evidence type="ECO:0000256" key="2">
    <source>
        <dbReference type="ARBA" id="ARBA00022679"/>
    </source>
</evidence>
<evidence type="ECO:0000256" key="6">
    <source>
        <dbReference type="ARBA" id="ARBA00022840"/>
    </source>
</evidence>
<keyword evidence="11" id="KW-0963">Cytoplasm</keyword>
<dbReference type="NCBIfam" id="NF009602">
    <property type="entry name" value="PRK13054.1"/>
    <property type="match status" value="1"/>
</dbReference>
<dbReference type="Gene3D" id="2.60.200.40">
    <property type="match status" value="1"/>
</dbReference>